<dbReference type="PANTHER" id="PTHR11926:SF774">
    <property type="entry name" value="UDP-GLYCOSYLTRANSFERASE 85A1-RELATED"/>
    <property type="match status" value="1"/>
</dbReference>
<evidence type="ECO:0008006" key="5">
    <source>
        <dbReference type="Google" id="ProtNLM"/>
    </source>
</evidence>
<dbReference type="EMBL" id="CM026423">
    <property type="protein sequence ID" value="KAG0585099.1"/>
    <property type="molecule type" value="Genomic_DNA"/>
</dbReference>
<sequence>METRESRKWKDDGVGDGSPTLHAVFIPHPVPGHVTPALQLAKKLAKLGFRITFVNAVHGERMAKSRSKAMEPHDGIEFVSVPDGLPEDFPRFRQFRDYFDALLAMGPALEELLENLLPITCVIRDVRFSAAHGVAKKLGIPVVGFATPSAISLQCVFNSGTLISAGILPLPPPPPDRIPSLHPKFLILGPSRSEEETKARQLAPLTSHIHGASPTLRVEDIPTFMLSPDLDHWYWHLLREIQNPLLPDCDCMLFNTFQGLEGDVLDAMMGHLNSKVFGVGPLILNATLVDGVEEVAMDGARSAMVREEDAVVMSWLDARSPSSVLYVSFGTIASISVEQMKEFALGLEMSGYAFLWVIREGAIHNLCEADKEFETLFAEFVTRTKDRALLMPWVPQMAVLSHPSVGAFLTHCGWNSTIECICSGVPMLGWPRFADQTTNCHYITQVWKIGLQLQGDDSLEDAAGGVTVLRDEVNRKVRKMMAKEGMDLEVDQMRANSRNLQMAAKKAVVEGASSQVALAKFVELVESWKIKQ</sequence>
<comment type="caution">
    <text evidence="3">The sequence shown here is derived from an EMBL/GenBank/DDBJ whole genome shotgun (WGS) entry which is preliminary data.</text>
</comment>
<organism evidence="3 4">
    <name type="scientific">Ceratodon purpureus</name>
    <name type="common">Fire moss</name>
    <name type="synonym">Dicranum purpureum</name>
    <dbReference type="NCBI Taxonomy" id="3225"/>
    <lineage>
        <taxon>Eukaryota</taxon>
        <taxon>Viridiplantae</taxon>
        <taxon>Streptophyta</taxon>
        <taxon>Embryophyta</taxon>
        <taxon>Bryophyta</taxon>
        <taxon>Bryophytina</taxon>
        <taxon>Bryopsida</taxon>
        <taxon>Dicranidae</taxon>
        <taxon>Pseudoditrichales</taxon>
        <taxon>Ditrichaceae</taxon>
        <taxon>Ceratodon</taxon>
    </lineage>
</organism>
<dbReference type="SUPFAM" id="SSF53756">
    <property type="entry name" value="UDP-Glycosyltransferase/glycogen phosphorylase"/>
    <property type="match status" value="1"/>
</dbReference>
<accession>A0A8T0IQ14</accession>
<keyword evidence="4" id="KW-1185">Reference proteome</keyword>
<dbReference type="FunFam" id="3.40.50.2000:FF:000056">
    <property type="entry name" value="Glycosyltransferase"/>
    <property type="match status" value="1"/>
</dbReference>
<comment type="similarity">
    <text evidence="1">Belongs to the UDP-glycosyltransferase family.</text>
</comment>
<evidence type="ECO:0000256" key="1">
    <source>
        <dbReference type="ARBA" id="ARBA00009995"/>
    </source>
</evidence>
<dbReference type="AlphaFoldDB" id="A0A8T0IQ14"/>
<name>A0A8T0IQ14_CERPU</name>
<dbReference type="OrthoDB" id="5835829at2759"/>
<evidence type="ECO:0000313" key="3">
    <source>
        <dbReference type="EMBL" id="KAG0585099.1"/>
    </source>
</evidence>
<evidence type="ECO:0000256" key="2">
    <source>
        <dbReference type="ARBA" id="ARBA00022679"/>
    </source>
</evidence>
<dbReference type="Proteomes" id="UP000822688">
    <property type="component" value="Chromosome 3"/>
</dbReference>
<dbReference type="CDD" id="cd03784">
    <property type="entry name" value="GT1_Gtf-like"/>
    <property type="match status" value="1"/>
</dbReference>
<gene>
    <name evidence="3" type="ORF">KC19_3G258100</name>
</gene>
<dbReference type="InterPro" id="IPR002213">
    <property type="entry name" value="UDP_glucos_trans"/>
</dbReference>
<protein>
    <recommendedName>
        <fullName evidence="5">Glycosyltransferase</fullName>
    </recommendedName>
</protein>
<keyword evidence="2" id="KW-0808">Transferase</keyword>
<dbReference type="PANTHER" id="PTHR11926">
    <property type="entry name" value="GLUCOSYL/GLUCURONOSYL TRANSFERASES"/>
    <property type="match status" value="1"/>
</dbReference>
<evidence type="ECO:0000313" key="4">
    <source>
        <dbReference type="Proteomes" id="UP000822688"/>
    </source>
</evidence>
<dbReference type="GO" id="GO:0008194">
    <property type="term" value="F:UDP-glycosyltransferase activity"/>
    <property type="evidence" value="ECO:0007669"/>
    <property type="project" value="InterPro"/>
</dbReference>
<dbReference type="Gene3D" id="3.40.50.2000">
    <property type="entry name" value="Glycogen Phosphorylase B"/>
    <property type="match status" value="2"/>
</dbReference>
<reference evidence="3" key="1">
    <citation type="submission" date="2020-06" db="EMBL/GenBank/DDBJ databases">
        <title>WGS assembly of Ceratodon purpureus strain R40.</title>
        <authorList>
            <person name="Carey S.B."/>
            <person name="Jenkins J."/>
            <person name="Shu S."/>
            <person name="Lovell J.T."/>
            <person name="Sreedasyam A."/>
            <person name="Maumus F."/>
            <person name="Tiley G.P."/>
            <person name="Fernandez-Pozo N."/>
            <person name="Barry K."/>
            <person name="Chen C."/>
            <person name="Wang M."/>
            <person name="Lipzen A."/>
            <person name="Daum C."/>
            <person name="Saski C.A."/>
            <person name="Payton A.C."/>
            <person name="Mcbreen J.C."/>
            <person name="Conrad R.E."/>
            <person name="Kollar L.M."/>
            <person name="Olsson S."/>
            <person name="Huttunen S."/>
            <person name="Landis J.B."/>
            <person name="Wickett N.J."/>
            <person name="Johnson M.G."/>
            <person name="Rensing S.A."/>
            <person name="Grimwood J."/>
            <person name="Schmutz J."/>
            <person name="Mcdaniel S.F."/>
        </authorList>
    </citation>
    <scope>NUCLEOTIDE SEQUENCE</scope>
    <source>
        <strain evidence="3">R40</strain>
    </source>
</reference>
<proteinExistence type="inferred from homology"/>
<dbReference type="Pfam" id="PF00201">
    <property type="entry name" value="UDPGT"/>
    <property type="match status" value="1"/>
</dbReference>